<keyword evidence="5" id="KW-0175">Coiled coil</keyword>
<reference evidence="7" key="1">
    <citation type="submission" date="2021-02" db="EMBL/GenBank/DDBJ databases">
        <authorList>
            <person name="Nowell W R."/>
        </authorList>
    </citation>
    <scope>NUCLEOTIDE SEQUENCE</scope>
</reference>
<comment type="similarity">
    <text evidence="4">Belongs to the CEP135/TSGA10 family.</text>
</comment>
<evidence type="ECO:0000256" key="1">
    <source>
        <dbReference type="ARBA" id="ARBA00004114"/>
    </source>
</evidence>
<organism evidence="7 8">
    <name type="scientific">Rotaria sordida</name>
    <dbReference type="NCBI Taxonomy" id="392033"/>
    <lineage>
        <taxon>Eukaryota</taxon>
        <taxon>Metazoa</taxon>
        <taxon>Spiralia</taxon>
        <taxon>Gnathifera</taxon>
        <taxon>Rotifera</taxon>
        <taxon>Eurotatoria</taxon>
        <taxon>Bdelloidea</taxon>
        <taxon>Philodinida</taxon>
        <taxon>Philodinidae</taxon>
        <taxon>Rotaria</taxon>
    </lineage>
</organism>
<feature type="coiled-coil region" evidence="5">
    <location>
        <begin position="237"/>
        <end position="264"/>
    </location>
</feature>
<feature type="coiled-coil region" evidence="5">
    <location>
        <begin position="153"/>
        <end position="187"/>
    </location>
</feature>
<dbReference type="AlphaFoldDB" id="A0A818J377"/>
<comment type="caution">
    <text evidence="7">The sequence shown here is derived from an EMBL/GenBank/DDBJ whole genome shotgun (WGS) entry which is preliminary data.</text>
</comment>
<dbReference type="EMBL" id="CAJOAX010000187">
    <property type="protein sequence ID" value="CAF3533915.1"/>
    <property type="molecule type" value="Genomic_DNA"/>
</dbReference>
<evidence type="ECO:0000256" key="2">
    <source>
        <dbReference type="ARBA" id="ARBA00022490"/>
    </source>
</evidence>
<evidence type="ECO:0000256" key="5">
    <source>
        <dbReference type="SAM" id="Coils"/>
    </source>
</evidence>
<feature type="non-terminal residue" evidence="7">
    <location>
        <position position="1"/>
    </location>
</feature>
<dbReference type="PANTHER" id="PTHR20544:SF0">
    <property type="entry name" value="NUCLEOPROTEIN TPR_MLP1 DOMAIN-CONTAINING PROTEIN"/>
    <property type="match status" value="1"/>
</dbReference>
<dbReference type="GO" id="GO:0005814">
    <property type="term" value="C:centriole"/>
    <property type="evidence" value="ECO:0007669"/>
    <property type="project" value="UniProtKB-SubCell"/>
</dbReference>
<dbReference type="PANTHER" id="PTHR20544">
    <property type="entry name" value="CENTROSOMAL PROTEIN CEP135"/>
    <property type="match status" value="1"/>
</dbReference>
<evidence type="ECO:0000256" key="4">
    <source>
        <dbReference type="ARBA" id="ARBA00038123"/>
    </source>
</evidence>
<sequence>ALHQELEHIIDDKENLKLQVQEYIKEVAKCENVITQKENDRTILFEQYREATNELSRAKLTLADMESQAANLKQELLIKSADMKRLVERIEYVERELQQHLSINQEYELQLSNMNRSSQRNEEIIKKLQIDKQNYAGEITNIRDLNVTIETKKEQIIRQLTGKEIENEQLQAAISDMRVEIDLLHTQIMNEKAMVHNLEEIIGSSREKEFQTQMQAQEKDSELQSIKDRANMNDLKIQSQSKEIAALRAQIIGLETDNDRFKRQLTSERFEREKAAQDLRKLTDLTSHMDYDTRYRGTSTVTMTNTHRSPTRNYSPSRSDIAQTSPTKGVDRSCSLCVDTTP</sequence>
<name>A0A818J377_9BILA</name>
<evidence type="ECO:0000256" key="3">
    <source>
        <dbReference type="ARBA" id="ARBA00023212"/>
    </source>
</evidence>
<feature type="region of interest" description="Disordered" evidence="6">
    <location>
        <begin position="298"/>
        <end position="342"/>
    </location>
</feature>
<dbReference type="InterPro" id="IPR051877">
    <property type="entry name" value="Centriole_BasalBody_StrucProt"/>
</dbReference>
<evidence type="ECO:0000256" key="6">
    <source>
        <dbReference type="SAM" id="MobiDB-lite"/>
    </source>
</evidence>
<proteinExistence type="inferred from homology"/>
<comment type="subcellular location">
    <subcellularLocation>
        <location evidence="1">Cytoplasm</location>
        <location evidence="1">Cytoskeleton</location>
        <location evidence="1">Microtubule organizing center</location>
        <location evidence="1">Centrosome</location>
        <location evidence="1">Centriole</location>
    </subcellularLocation>
</comment>
<dbReference type="Proteomes" id="UP000663823">
    <property type="component" value="Unassembled WGS sequence"/>
</dbReference>
<evidence type="ECO:0000313" key="8">
    <source>
        <dbReference type="Proteomes" id="UP000663823"/>
    </source>
</evidence>
<feature type="coiled-coil region" evidence="5">
    <location>
        <begin position="6"/>
        <end position="110"/>
    </location>
</feature>
<evidence type="ECO:0000313" key="7">
    <source>
        <dbReference type="EMBL" id="CAF3533915.1"/>
    </source>
</evidence>
<accession>A0A818J377</accession>
<gene>
    <name evidence="7" type="ORF">OTI717_LOCUS3458</name>
</gene>
<keyword evidence="3" id="KW-0206">Cytoskeleton</keyword>
<feature type="compositionally biased region" description="Polar residues" evidence="6">
    <location>
        <begin position="298"/>
        <end position="327"/>
    </location>
</feature>
<keyword evidence="2" id="KW-0963">Cytoplasm</keyword>
<protein>
    <submittedName>
        <fullName evidence="7">Uncharacterized protein</fullName>
    </submittedName>
</protein>